<feature type="transmembrane region" description="Helical" evidence="2">
    <location>
        <begin position="68"/>
        <end position="85"/>
    </location>
</feature>
<proteinExistence type="predicted"/>
<dbReference type="KEGG" id="this:HZT40_05790"/>
<feature type="transmembrane region" description="Helical" evidence="2">
    <location>
        <begin position="42"/>
        <end position="62"/>
    </location>
</feature>
<feature type="region of interest" description="Disordered" evidence="1">
    <location>
        <begin position="95"/>
        <end position="115"/>
    </location>
</feature>
<evidence type="ECO:0000256" key="2">
    <source>
        <dbReference type="SAM" id="Phobius"/>
    </source>
</evidence>
<protein>
    <submittedName>
        <fullName evidence="3">Uncharacterized protein</fullName>
    </submittedName>
</protein>
<evidence type="ECO:0000256" key="1">
    <source>
        <dbReference type="SAM" id="MobiDB-lite"/>
    </source>
</evidence>
<dbReference type="EMBL" id="CP059265">
    <property type="protein sequence ID" value="QLQ31195.1"/>
    <property type="molecule type" value="Genomic_DNA"/>
</dbReference>
<name>A0A7L6AQ08_9GAMM</name>
<accession>A0A7L6AQ08</accession>
<evidence type="ECO:0000313" key="4">
    <source>
        <dbReference type="Proteomes" id="UP000510621"/>
    </source>
</evidence>
<evidence type="ECO:0000313" key="3">
    <source>
        <dbReference type="EMBL" id="QLQ31195.1"/>
    </source>
</evidence>
<dbReference type="AlphaFoldDB" id="A0A7L6AQ08"/>
<reference evidence="3" key="1">
    <citation type="submission" date="2020-06" db="EMBL/GenBank/DDBJ databases">
        <title>Analysis procedures for assessing recovery of high quality, complete, closed genomes from Nanopore long read metagenome sequencing.</title>
        <authorList>
            <person name="Bessarab I."/>
            <person name="Arumugam K."/>
            <person name="Haryono M."/>
            <person name="Liu X."/>
            <person name="Roy S."/>
            <person name="Zuniga-Montanez R.E."/>
            <person name="Qiu G."/>
            <person name="Drautz-Moses D.I."/>
            <person name="Law Y.Y."/>
            <person name="Wuertz S."/>
            <person name="Lauro F.M."/>
            <person name="Huson D.H."/>
            <person name="Williams R.B."/>
        </authorList>
    </citation>
    <scope>NUCLEOTIDE SEQUENCE [LARGE SCALE GENOMIC DNA]</scope>
    <source>
        <strain evidence="3">SSD2</strain>
    </source>
</reference>
<organism evidence="3 4">
    <name type="scientific">Candidatus Thiothrix singaporensis</name>
    <dbReference type="NCBI Taxonomy" id="2799669"/>
    <lineage>
        <taxon>Bacteria</taxon>
        <taxon>Pseudomonadati</taxon>
        <taxon>Pseudomonadota</taxon>
        <taxon>Gammaproteobacteria</taxon>
        <taxon>Thiotrichales</taxon>
        <taxon>Thiotrichaceae</taxon>
        <taxon>Thiothrix</taxon>
    </lineage>
</organism>
<keyword evidence="2" id="KW-0812">Transmembrane</keyword>
<keyword evidence="2" id="KW-1133">Transmembrane helix</keyword>
<gene>
    <name evidence="3" type="ORF">HZT40_05790</name>
</gene>
<keyword evidence="4" id="KW-1185">Reference proteome</keyword>
<keyword evidence="2" id="KW-0472">Membrane</keyword>
<dbReference type="Proteomes" id="UP000510621">
    <property type="component" value="Chromosome"/>
</dbReference>
<sequence length="115" mass="12573">MQENHARERENLRVNAERAKTRLVKQAHKDTIQEVRRTSTQANIKVGMAFAGVAVLGGMLLLTQFLTLGLLTLATAGGAVGGYILRIRQEKGKPLLPRNETAPPRMLNSTVAKAK</sequence>